<dbReference type="InterPro" id="IPR036390">
    <property type="entry name" value="WH_DNA-bd_sf"/>
</dbReference>
<keyword evidence="7 14" id="KW-0547">Nucleotide-binding</keyword>
<keyword evidence="10 16" id="KW-1133">Transmembrane helix</keyword>
<evidence type="ECO:0000313" key="19">
    <source>
        <dbReference type="Proteomes" id="UP000191820"/>
    </source>
</evidence>
<dbReference type="RefSeq" id="WP_080915820.1">
    <property type="nucleotide sequence ID" value="NZ_CP020472.1"/>
</dbReference>
<evidence type="ECO:0000256" key="16">
    <source>
        <dbReference type="SAM" id="Phobius"/>
    </source>
</evidence>
<dbReference type="CDD" id="cd01127">
    <property type="entry name" value="TrwB_TraG_TraD_VirD4"/>
    <property type="match status" value="1"/>
</dbReference>
<feature type="transmembrane region" description="Helical" evidence="16">
    <location>
        <begin position="131"/>
        <end position="152"/>
    </location>
</feature>
<dbReference type="Proteomes" id="UP000191820">
    <property type="component" value="Chromosome"/>
</dbReference>
<evidence type="ECO:0000256" key="2">
    <source>
        <dbReference type="ARBA" id="ARBA00006474"/>
    </source>
</evidence>
<dbReference type="SMART" id="SM00843">
    <property type="entry name" value="Ftsk_gamma"/>
    <property type="match status" value="1"/>
</dbReference>
<comment type="similarity">
    <text evidence="2">Belongs to the FtsK/SpoIIIE/SftA family.</text>
</comment>
<evidence type="ECO:0000256" key="5">
    <source>
        <dbReference type="ARBA" id="ARBA00022618"/>
    </source>
</evidence>
<keyword evidence="8" id="KW-0159">Chromosome partition</keyword>
<keyword evidence="5" id="KW-0132">Cell division</keyword>
<dbReference type="PROSITE" id="PS50901">
    <property type="entry name" value="FTSK"/>
    <property type="match status" value="1"/>
</dbReference>
<dbReference type="InterPro" id="IPR002543">
    <property type="entry name" value="FtsK_dom"/>
</dbReference>
<dbReference type="Gene3D" id="1.10.10.10">
    <property type="entry name" value="Winged helix-like DNA-binding domain superfamily/Winged helix DNA-binding domain"/>
    <property type="match status" value="1"/>
</dbReference>
<dbReference type="Gene3D" id="3.30.980.40">
    <property type="match status" value="1"/>
</dbReference>
<dbReference type="Pfam" id="PF09397">
    <property type="entry name" value="FtsK_gamma"/>
    <property type="match status" value="1"/>
</dbReference>
<evidence type="ECO:0000259" key="17">
    <source>
        <dbReference type="PROSITE" id="PS50901"/>
    </source>
</evidence>
<evidence type="ECO:0000256" key="11">
    <source>
        <dbReference type="ARBA" id="ARBA00023125"/>
    </source>
</evidence>
<dbReference type="PANTHER" id="PTHR22683">
    <property type="entry name" value="SPORULATION PROTEIN RELATED"/>
    <property type="match status" value="1"/>
</dbReference>
<dbReference type="EMBL" id="CP020472">
    <property type="protein sequence ID" value="ARD22501.1"/>
    <property type="molecule type" value="Genomic_DNA"/>
</dbReference>
<reference evidence="18 19" key="1">
    <citation type="submission" date="2017-03" db="EMBL/GenBank/DDBJ databases">
        <title>Genome sequencing of Shewanella japonica KCTC 22435.</title>
        <authorList>
            <person name="Kim K.M."/>
        </authorList>
    </citation>
    <scope>NUCLEOTIDE SEQUENCE [LARGE SCALE GENOMIC DNA]</scope>
    <source>
        <strain evidence="18 19">KCTC 22435</strain>
    </source>
</reference>
<keyword evidence="12 16" id="KW-0472">Membrane</keyword>
<name>A0ABN4YDJ0_9GAMM</name>
<accession>A0ABN4YDJ0</accession>
<gene>
    <name evidence="18" type="ORF">SJ2017_2208</name>
</gene>
<evidence type="ECO:0000313" key="18">
    <source>
        <dbReference type="EMBL" id="ARD22501.1"/>
    </source>
</evidence>
<protein>
    <recommendedName>
        <fullName evidence="3">DNA translocase FtsK</fullName>
    </recommendedName>
</protein>
<dbReference type="Pfam" id="PF13491">
    <property type="entry name" value="FtsK_4TM"/>
    <property type="match status" value="1"/>
</dbReference>
<keyword evidence="4" id="KW-1003">Cell membrane</keyword>
<keyword evidence="9 14" id="KW-0067">ATP-binding</keyword>
<evidence type="ECO:0000256" key="1">
    <source>
        <dbReference type="ARBA" id="ARBA00004651"/>
    </source>
</evidence>
<evidence type="ECO:0000256" key="9">
    <source>
        <dbReference type="ARBA" id="ARBA00022840"/>
    </source>
</evidence>
<proteinExistence type="inferred from homology"/>
<evidence type="ECO:0000256" key="15">
    <source>
        <dbReference type="SAM" id="MobiDB-lite"/>
    </source>
</evidence>
<dbReference type="PANTHER" id="PTHR22683:SF41">
    <property type="entry name" value="DNA TRANSLOCASE FTSK"/>
    <property type="match status" value="1"/>
</dbReference>
<evidence type="ECO:0000256" key="14">
    <source>
        <dbReference type="PROSITE-ProRule" id="PRU00289"/>
    </source>
</evidence>
<dbReference type="InterPro" id="IPR018541">
    <property type="entry name" value="Ftsk_gamma"/>
</dbReference>
<dbReference type="Pfam" id="PF01580">
    <property type="entry name" value="FtsK_SpoIIIE"/>
    <property type="match status" value="1"/>
</dbReference>
<dbReference type="SUPFAM" id="SSF52540">
    <property type="entry name" value="P-loop containing nucleoside triphosphate hydrolases"/>
    <property type="match status" value="1"/>
</dbReference>
<dbReference type="InterPro" id="IPR027417">
    <property type="entry name" value="P-loop_NTPase"/>
</dbReference>
<dbReference type="Gene3D" id="3.40.50.300">
    <property type="entry name" value="P-loop containing nucleotide triphosphate hydrolases"/>
    <property type="match status" value="1"/>
</dbReference>
<evidence type="ECO:0000256" key="12">
    <source>
        <dbReference type="ARBA" id="ARBA00023136"/>
    </source>
</evidence>
<feature type="region of interest" description="Disordered" evidence="15">
    <location>
        <begin position="247"/>
        <end position="315"/>
    </location>
</feature>
<keyword evidence="11" id="KW-0238">DNA-binding</keyword>
<evidence type="ECO:0000256" key="7">
    <source>
        <dbReference type="ARBA" id="ARBA00022741"/>
    </source>
</evidence>
<feature type="transmembrane region" description="Helical" evidence="16">
    <location>
        <begin position="159"/>
        <end position="178"/>
    </location>
</feature>
<evidence type="ECO:0000256" key="13">
    <source>
        <dbReference type="ARBA" id="ARBA00023306"/>
    </source>
</evidence>
<dbReference type="Pfam" id="PF17854">
    <property type="entry name" value="FtsK_alpha"/>
    <property type="match status" value="1"/>
</dbReference>
<sequence>MSQGNSLQTLSGLQRLLEGGLIICCMTATYILLALSSFDPNDPGWSQSHYQGEISNLTGAVGAWTADVLFYFFGFIAYLIPIIIAATGWFIFNRTHKLFEIDYFSVGLRIIGFMLMVLALAALASMNADDIYVFSAGGVAGDVIGQAMLPYFNNLGTTLLLLCFIGAGFTLATGISWLTVIEGTGYGTIWCVKKIISLPTYFSGNTETEDTRGFLSVVDKFKQGRDNDNDNDNDNANVIADVNTEFSAPQHDESQGDNQINPATTREYGGKLEPQFTADNEESNHDSVYVDEDNSEDKPSVFSRLKSKLSPRRQQVNDALDDEYLNDSEHAQANINEQGRVEPQLNTNDAIVADDTPAWAATGDAPAVDLTQQNQQNSVAEFGDEFERTTSIGATVMAAAVKNQQSDSVSDSVASTESAPVQASAAEKPYVAEGIIVIPGQEPQVVTSQPRVAMPPLPSISLLDVPDRKENPITKDELDIVARLVETKLADFNIVANVVGVFPGPVVTRFELELAPGVKASKITNLSKDLARSLLAESVRVVEVIPGKAYVGLELPNKFRETVFMRDVLDSKTFDESQSNLSMVLGEDIAGDPVVVDLGKMPHLLVAGTTGSGKSVGVNVMITSILYKSGPDDVRFIMIDPKMLELSVYEGIPHLLCEVVTDMKEAANALRWCVGEMERRYKLMSALGVRNLKGYNTKIKLAKEAGTPIVDPLWKSSESMDEQAPELDKLPSIVVVVDEFADMIMIVGKKVEELIARIAQKARAAGIHLILATQRPSVDVITGLIKANVPTRIAFQVSSRIDSRTILDQQGAETLLGMGDMLYLPPGTSVPIRVHGAFIDDHEVHKVVADWHARGKPQYVDEILNGVSEGEQVLLPGETAETDDDTDQLYDEAVAFVTETRRGSISSVQRKFKIGYNRAARIIEMMEAQGIVSTQGHNGNREVLAPPPPRG</sequence>
<keyword evidence="19" id="KW-1185">Reference proteome</keyword>
<feature type="transmembrane region" description="Helical" evidence="16">
    <location>
        <begin position="68"/>
        <end position="92"/>
    </location>
</feature>
<evidence type="ECO:0000256" key="6">
    <source>
        <dbReference type="ARBA" id="ARBA00022692"/>
    </source>
</evidence>
<keyword evidence="13" id="KW-0131">Cell cycle</keyword>
<feature type="binding site" evidence="14">
    <location>
        <begin position="608"/>
        <end position="615"/>
    </location>
    <ligand>
        <name>ATP</name>
        <dbReference type="ChEBI" id="CHEBI:30616"/>
    </ligand>
</feature>
<comment type="subcellular location">
    <subcellularLocation>
        <location evidence="1">Cell membrane</location>
        <topology evidence="1">Multi-pass membrane protein</topology>
    </subcellularLocation>
</comment>
<evidence type="ECO:0000256" key="3">
    <source>
        <dbReference type="ARBA" id="ARBA00020887"/>
    </source>
</evidence>
<organism evidence="18 19">
    <name type="scientific">Shewanella japonica</name>
    <dbReference type="NCBI Taxonomy" id="93973"/>
    <lineage>
        <taxon>Bacteria</taxon>
        <taxon>Pseudomonadati</taxon>
        <taxon>Pseudomonadota</taxon>
        <taxon>Gammaproteobacteria</taxon>
        <taxon>Alteromonadales</taxon>
        <taxon>Shewanellaceae</taxon>
        <taxon>Shewanella</taxon>
    </lineage>
</organism>
<evidence type="ECO:0000256" key="4">
    <source>
        <dbReference type="ARBA" id="ARBA00022475"/>
    </source>
</evidence>
<evidence type="ECO:0000256" key="8">
    <source>
        <dbReference type="ARBA" id="ARBA00022829"/>
    </source>
</evidence>
<feature type="transmembrane region" description="Helical" evidence="16">
    <location>
        <begin position="20"/>
        <end position="38"/>
    </location>
</feature>
<dbReference type="InterPro" id="IPR025199">
    <property type="entry name" value="FtsK_4TM"/>
</dbReference>
<feature type="domain" description="FtsK" evidence="17">
    <location>
        <begin position="591"/>
        <end position="804"/>
    </location>
</feature>
<dbReference type="InterPro" id="IPR041027">
    <property type="entry name" value="FtsK_alpha"/>
</dbReference>
<dbReference type="SUPFAM" id="SSF46785">
    <property type="entry name" value="Winged helix' DNA-binding domain"/>
    <property type="match status" value="1"/>
</dbReference>
<dbReference type="InterPro" id="IPR036388">
    <property type="entry name" value="WH-like_DNA-bd_sf"/>
</dbReference>
<evidence type="ECO:0000256" key="10">
    <source>
        <dbReference type="ARBA" id="ARBA00022989"/>
    </source>
</evidence>
<keyword evidence="6 16" id="KW-0812">Transmembrane</keyword>
<feature type="transmembrane region" description="Helical" evidence="16">
    <location>
        <begin position="104"/>
        <end position="125"/>
    </location>
</feature>
<dbReference type="InterPro" id="IPR050206">
    <property type="entry name" value="FtsK/SpoIIIE/SftA"/>
</dbReference>